<name>A0A7W3JRX9_9MICO</name>
<protein>
    <submittedName>
        <fullName evidence="9">ATP-dependent helicase HrpA</fullName>
        <ecNumber evidence="9">3.6.4.13</ecNumber>
    </submittedName>
</protein>
<keyword evidence="5" id="KW-0175">Coiled coil</keyword>
<evidence type="ECO:0000313" key="9">
    <source>
        <dbReference type="EMBL" id="MBA8828042.1"/>
    </source>
</evidence>
<dbReference type="Pfam" id="PF07717">
    <property type="entry name" value="OB_NTP_bind"/>
    <property type="match status" value="1"/>
</dbReference>
<keyword evidence="3 9" id="KW-0347">Helicase</keyword>
<sequence length="1303" mass="144486">MTELKITYPQDLPVSARREEILRAIEENQVIIIAGATGSGKTTQLPKMCLELGRTAIAHTQPRRIAARAVAERLSEELGVELGGLVGYQVRFTDQASADTKIKVMTDGILLNALQRDRTLKRFDTIIIDEAHERSLNIDFLLGYLKQLLPQRPDLKLIITSATIDPGSFSAHFNDAPIIEVSGRTFPIEIRYRPLVAERMATDDPDDDDSPKGKTAEPSASDYVDGIVSALNELEREASGDVLVFLSGENEIRDTQEALAGNITAGRMSSGTEVLPLYGRLSAADQHRVFQTSRMPGMKRRIILATNVAETSLTVPGIRYVIDAGLARVSRYSPRAKVQRLPIEAISQASANQRSGRCGRTSDGIAIRLYSEEDFGRRPEFTDPEILRTNLASVILQATSLGLGDITNFPFLQPPDSRGVKDGIDLLRELGAVTVTQTVAQAAAQAVSRTEPKATEAPLVLTKVGRELSRLPIEPRFGRMVLESAKHGVSREVLAIVAGLTVQDPRERPLEKRPQADQFHARFVDPTSDFLSLLNLWNYLEEKQDELGSSAFRRLCKSEYLNYLRVREWQDVFRQLKQVSRPLGITLEEAKVDPDGIHRSILSGLLSQIGLKVTTETLKKPDARSSQAGGAAGARKQLSGEYLGSRNQKFVIFPGSALAKKGPTALMSAELVETSRLFARMNAAIDTAWAEQLAGDLCKRSYSEPHWEKTQGAVVAYERVTLFGVPIVVRRRLQYSRIDAPLCRELFIRHALVDGEWDSKQSFDRANNALRRELEDLEERSRRRDILADDEAVYRFYDALIPADVLSSRSFEGWWKKQREKNPDFLTMKRSDLLEDEEEVGDENDFPSQWQLGEQRLGLKYRFEPGRADDGVTVEIPLPLLASLNDESFGWQVPGLRLELITGLIKTLPKAIRRQVVPAGDWAAKALASLPEQPTGNFLAVLASTLQRLSGAIVTSLDFEPHRLADHLRMTYRVIGERGQHLGTDKNLAALQRGLAVPGREAVAQVVERVSNPIERSGLTTWDFAELPRTIDTQHGSNTVRAYPALVKDATGVSIRLMATEIDQARAHVVGVRTLVLGVIPSPAKYVQEHLTQNEKLILAQSPYANLNALIDDAIAACIDNVLFTMRADGLIFQKAEFETLRDRVQGIIMDTLFEAVSQVSRILVASRDAQRAIAKANSMTFLAVLSEEKAHIAQLLPMGFVSAAGLARLPRLLTYLRTVTARIEKMQENPGRDRTLAAEFATALTLFEASGGRIPLPEHAPAHIARARWMLEELRVSLFAQNLGTSEPISVQRIRKVLTHDG</sequence>
<keyword evidence="2 9" id="KW-0378">Hydrolase</keyword>
<evidence type="ECO:0000256" key="2">
    <source>
        <dbReference type="ARBA" id="ARBA00022801"/>
    </source>
</evidence>
<dbReference type="Gene3D" id="1.20.120.1080">
    <property type="match status" value="1"/>
</dbReference>
<dbReference type="NCBIfam" id="TIGR01967">
    <property type="entry name" value="DEAH_box_HrpA"/>
    <property type="match status" value="1"/>
</dbReference>
<dbReference type="InterPro" id="IPR011709">
    <property type="entry name" value="DEAD-box_helicase_OB_fold"/>
</dbReference>
<feature type="domain" description="Helicase ATP-binding" evidence="7">
    <location>
        <begin position="22"/>
        <end position="182"/>
    </location>
</feature>
<evidence type="ECO:0000256" key="4">
    <source>
        <dbReference type="ARBA" id="ARBA00022840"/>
    </source>
</evidence>
<dbReference type="InterPro" id="IPR011545">
    <property type="entry name" value="DEAD/DEAH_box_helicase_dom"/>
</dbReference>
<dbReference type="SMART" id="SM00382">
    <property type="entry name" value="AAA"/>
    <property type="match status" value="1"/>
</dbReference>
<dbReference type="SMART" id="SM00847">
    <property type="entry name" value="HA2"/>
    <property type="match status" value="1"/>
</dbReference>
<comment type="caution">
    <text evidence="9">The sequence shown here is derived from an EMBL/GenBank/DDBJ whole genome shotgun (WGS) entry which is preliminary data.</text>
</comment>
<dbReference type="Pfam" id="PF11898">
    <property type="entry name" value="DUF3418"/>
    <property type="match status" value="1"/>
</dbReference>
<dbReference type="Proteomes" id="UP000524237">
    <property type="component" value="Unassembled WGS sequence"/>
</dbReference>
<dbReference type="GO" id="GO:0003724">
    <property type="term" value="F:RNA helicase activity"/>
    <property type="evidence" value="ECO:0007669"/>
    <property type="project" value="UniProtKB-EC"/>
</dbReference>
<dbReference type="InterPro" id="IPR007502">
    <property type="entry name" value="Helicase-assoc_dom"/>
</dbReference>
<dbReference type="GO" id="GO:0005524">
    <property type="term" value="F:ATP binding"/>
    <property type="evidence" value="ECO:0007669"/>
    <property type="project" value="UniProtKB-KW"/>
</dbReference>
<evidence type="ECO:0000256" key="3">
    <source>
        <dbReference type="ARBA" id="ARBA00022806"/>
    </source>
</evidence>
<proteinExistence type="predicted"/>
<evidence type="ECO:0000259" key="7">
    <source>
        <dbReference type="PROSITE" id="PS51192"/>
    </source>
</evidence>
<keyword evidence="1" id="KW-0547">Nucleotide-binding</keyword>
<dbReference type="Pfam" id="PF21010">
    <property type="entry name" value="HA2_C"/>
    <property type="match status" value="1"/>
</dbReference>
<dbReference type="NCBIfam" id="NF008348">
    <property type="entry name" value="PRK11131.1"/>
    <property type="match status" value="1"/>
</dbReference>
<dbReference type="RefSeq" id="WP_182483510.1">
    <property type="nucleotide sequence ID" value="NZ_JACGWU010000001.1"/>
</dbReference>
<dbReference type="SUPFAM" id="SSF52540">
    <property type="entry name" value="P-loop containing nucleoside triphosphate hydrolases"/>
    <property type="match status" value="1"/>
</dbReference>
<dbReference type="Pfam" id="PF00270">
    <property type="entry name" value="DEAD"/>
    <property type="match status" value="1"/>
</dbReference>
<dbReference type="SMART" id="SM00487">
    <property type="entry name" value="DEXDc"/>
    <property type="match status" value="1"/>
</dbReference>
<dbReference type="InterPro" id="IPR003593">
    <property type="entry name" value="AAA+_ATPase"/>
</dbReference>
<dbReference type="InterPro" id="IPR024590">
    <property type="entry name" value="HrpA_C"/>
</dbReference>
<feature type="region of interest" description="Disordered" evidence="6">
    <location>
        <begin position="199"/>
        <end position="220"/>
    </location>
</feature>
<evidence type="ECO:0000259" key="8">
    <source>
        <dbReference type="PROSITE" id="PS51194"/>
    </source>
</evidence>
<feature type="coiled-coil region" evidence="5">
    <location>
        <begin position="760"/>
        <end position="787"/>
    </location>
</feature>
<dbReference type="EC" id="3.6.4.13" evidence="9"/>
<dbReference type="InterPro" id="IPR001650">
    <property type="entry name" value="Helicase_C-like"/>
</dbReference>
<reference evidence="9 10" key="1">
    <citation type="submission" date="2020-07" db="EMBL/GenBank/DDBJ databases">
        <title>Sequencing the genomes of 1000 actinobacteria strains.</title>
        <authorList>
            <person name="Klenk H.-P."/>
        </authorList>
    </citation>
    <scope>NUCLEOTIDE SEQUENCE [LARGE SCALE GENOMIC DNA]</scope>
    <source>
        <strain evidence="9 10">DSM 23737</strain>
    </source>
</reference>
<evidence type="ECO:0000313" key="10">
    <source>
        <dbReference type="Proteomes" id="UP000524237"/>
    </source>
</evidence>
<dbReference type="InterPro" id="IPR027417">
    <property type="entry name" value="P-loop_NTPase"/>
</dbReference>
<dbReference type="PANTHER" id="PTHR18934">
    <property type="entry name" value="ATP-DEPENDENT RNA HELICASE"/>
    <property type="match status" value="1"/>
</dbReference>
<dbReference type="InterPro" id="IPR014001">
    <property type="entry name" value="Helicase_ATP-bd"/>
</dbReference>
<dbReference type="PROSITE" id="PS51194">
    <property type="entry name" value="HELICASE_CTER"/>
    <property type="match status" value="1"/>
</dbReference>
<dbReference type="GO" id="GO:0003723">
    <property type="term" value="F:RNA binding"/>
    <property type="evidence" value="ECO:0007669"/>
    <property type="project" value="TreeGrafter"/>
</dbReference>
<keyword evidence="10" id="KW-1185">Reference proteome</keyword>
<organism evidence="9 10">
    <name type="scientific">Alpinimonas psychrophila</name>
    <dbReference type="NCBI Taxonomy" id="748908"/>
    <lineage>
        <taxon>Bacteria</taxon>
        <taxon>Bacillati</taxon>
        <taxon>Actinomycetota</taxon>
        <taxon>Actinomycetes</taxon>
        <taxon>Micrococcales</taxon>
        <taxon>Microbacteriaceae</taxon>
        <taxon>Alpinimonas</taxon>
    </lineage>
</organism>
<dbReference type="GO" id="GO:0016787">
    <property type="term" value="F:hydrolase activity"/>
    <property type="evidence" value="ECO:0007669"/>
    <property type="project" value="UniProtKB-KW"/>
</dbReference>
<dbReference type="CDD" id="cd18791">
    <property type="entry name" value="SF2_C_RHA"/>
    <property type="match status" value="1"/>
</dbReference>
<evidence type="ECO:0000256" key="6">
    <source>
        <dbReference type="SAM" id="MobiDB-lite"/>
    </source>
</evidence>
<dbReference type="SMART" id="SM00490">
    <property type="entry name" value="HELICc"/>
    <property type="match status" value="1"/>
</dbReference>
<dbReference type="InterPro" id="IPR010222">
    <property type="entry name" value="RNA_helicase_HrpA"/>
</dbReference>
<dbReference type="PROSITE" id="PS51192">
    <property type="entry name" value="HELICASE_ATP_BIND_1"/>
    <property type="match status" value="1"/>
</dbReference>
<evidence type="ECO:0000256" key="5">
    <source>
        <dbReference type="SAM" id="Coils"/>
    </source>
</evidence>
<gene>
    <name evidence="9" type="ORF">FB555_000113</name>
</gene>
<dbReference type="EMBL" id="JACGWU010000001">
    <property type="protein sequence ID" value="MBA8828042.1"/>
    <property type="molecule type" value="Genomic_DNA"/>
</dbReference>
<feature type="domain" description="Helicase C-terminal" evidence="8">
    <location>
        <begin position="226"/>
        <end position="402"/>
    </location>
</feature>
<evidence type="ECO:0000256" key="1">
    <source>
        <dbReference type="ARBA" id="ARBA00022741"/>
    </source>
</evidence>
<dbReference type="PANTHER" id="PTHR18934:SF99">
    <property type="entry name" value="ATP-DEPENDENT RNA HELICASE DHX37-RELATED"/>
    <property type="match status" value="1"/>
</dbReference>
<dbReference type="Gene3D" id="3.40.50.300">
    <property type="entry name" value="P-loop containing nucleotide triphosphate hydrolases"/>
    <property type="match status" value="2"/>
</dbReference>
<keyword evidence="4" id="KW-0067">ATP-binding</keyword>
<dbReference type="Pfam" id="PF00271">
    <property type="entry name" value="Helicase_C"/>
    <property type="match status" value="1"/>
</dbReference>
<accession>A0A7W3JRX9</accession>